<evidence type="ECO:0000256" key="1">
    <source>
        <dbReference type="SAM" id="Phobius"/>
    </source>
</evidence>
<name>A0A9D4GQG9_DREPO</name>
<evidence type="ECO:0000313" key="2">
    <source>
        <dbReference type="EMBL" id="KAH3821469.1"/>
    </source>
</evidence>
<reference evidence="2" key="2">
    <citation type="submission" date="2020-11" db="EMBL/GenBank/DDBJ databases">
        <authorList>
            <person name="McCartney M.A."/>
            <person name="Auch B."/>
            <person name="Kono T."/>
            <person name="Mallez S."/>
            <person name="Becker A."/>
            <person name="Gohl D.M."/>
            <person name="Silverstein K.A.T."/>
            <person name="Koren S."/>
            <person name="Bechman K.B."/>
            <person name="Herman A."/>
            <person name="Abrahante J.E."/>
            <person name="Garbe J."/>
        </authorList>
    </citation>
    <scope>NUCLEOTIDE SEQUENCE</scope>
    <source>
        <strain evidence="2">Duluth1</strain>
        <tissue evidence="2">Whole animal</tissue>
    </source>
</reference>
<gene>
    <name evidence="2" type="ORF">DPMN_123233</name>
</gene>
<comment type="caution">
    <text evidence="2">The sequence shown here is derived from an EMBL/GenBank/DDBJ whole genome shotgun (WGS) entry which is preliminary data.</text>
</comment>
<organism evidence="2 3">
    <name type="scientific">Dreissena polymorpha</name>
    <name type="common">Zebra mussel</name>
    <name type="synonym">Mytilus polymorpha</name>
    <dbReference type="NCBI Taxonomy" id="45954"/>
    <lineage>
        <taxon>Eukaryota</taxon>
        <taxon>Metazoa</taxon>
        <taxon>Spiralia</taxon>
        <taxon>Lophotrochozoa</taxon>
        <taxon>Mollusca</taxon>
        <taxon>Bivalvia</taxon>
        <taxon>Autobranchia</taxon>
        <taxon>Heteroconchia</taxon>
        <taxon>Euheterodonta</taxon>
        <taxon>Imparidentia</taxon>
        <taxon>Neoheterodontei</taxon>
        <taxon>Myida</taxon>
        <taxon>Dreissenoidea</taxon>
        <taxon>Dreissenidae</taxon>
        <taxon>Dreissena</taxon>
    </lineage>
</organism>
<dbReference type="Proteomes" id="UP000828390">
    <property type="component" value="Unassembled WGS sequence"/>
</dbReference>
<sequence>MIRTEVLSIGNKQSEMVETDHRGRSDCKQCQSVDEPLRMMKGIIISSFISILILILILIGIFFRRQLLKGNVQRIIRTKSPKSIVNIVNINTEYTDDTEGVPMITVDNTFAHEDTLSMKDAPKEVALVTGFTPLGENNGTLDSGESGFGSNVQAWFYRN</sequence>
<protein>
    <submittedName>
        <fullName evidence="2">Uncharacterized protein</fullName>
    </submittedName>
</protein>
<keyword evidence="3" id="KW-1185">Reference proteome</keyword>
<accession>A0A9D4GQG9</accession>
<keyword evidence="1" id="KW-0812">Transmembrane</keyword>
<dbReference type="EMBL" id="JAIWYP010000005">
    <property type="protein sequence ID" value="KAH3821469.1"/>
    <property type="molecule type" value="Genomic_DNA"/>
</dbReference>
<evidence type="ECO:0000313" key="3">
    <source>
        <dbReference type="Proteomes" id="UP000828390"/>
    </source>
</evidence>
<reference evidence="2" key="1">
    <citation type="journal article" date="2019" name="bioRxiv">
        <title>The Genome of the Zebra Mussel, Dreissena polymorpha: A Resource for Invasive Species Research.</title>
        <authorList>
            <person name="McCartney M.A."/>
            <person name="Auch B."/>
            <person name="Kono T."/>
            <person name="Mallez S."/>
            <person name="Zhang Y."/>
            <person name="Obille A."/>
            <person name="Becker A."/>
            <person name="Abrahante J.E."/>
            <person name="Garbe J."/>
            <person name="Badalamenti J.P."/>
            <person name="Herman A."/>
            <person name="Mangelson H."/>
            <person name="Liachko I."/>
            <person name="Sullivan S."/>
            <person name="Sone E.D."/>
            <person name="Koren S."/>
            <person name="Silverstein K.A.T."/>
            <person name="Beckman K.B."/>
            <person name="Gohl D.M."/>
        </authorList>
    </citation>
    <scope>NUCLEOTIDE SEQUENCE</scope>
    <source>
        <strain evidence="2">Duluth1</strain>
        <tissue evidence="2">Whole animal</tissue>
    </source>
</reference>
<keyword evidence="1" id="KW-1133">Transmembrane helix</keyword>
<feature type="transmembrane region" description="Helical" evidence="1">
    <location>
        <begin position="43"/>
        <end position="63"/>
    </location>
</feature>
<keyword evidence="1" id="KW-0472">Membrane</keyword>
<dbReference type="AlphaFoldDB" id="A0A9D4GQG9"/>
<proteinExistence type="predicted"/>